<evidence type="ECO:0000256" key="1">
    <source>
        <dbReference type="SAM" id="MobiDB-lite"/>
    </source>
</evidence>
<dbReference type="Proteomes" id="UP001346149">
    <property type="component" value="Unassembled WGS sequence"/>
</dbReference>
<dbReference type="EMBL" id="JAXQNO010000006">
    <property type="protein sequence ID" value="KAK4795959.1"/>
    <property type="molecule type" value="Genomic_DNA"/>
</dbReference>
<evidence type="ECO:0000313" key="2">
    <source>
        <dbReference type="EMBL" id="KAK4795959.1"/>
    </source>
</evidence>
<accession>A0AAN7M1Z9</accession>
<name>A0AAN7M1Z9_TRANT</name>
<proteinExistence type="predicted"/>
<dbReference type="PANTHER" id="PTHR36759:SF1">
    <property type="entry name" value="DYNEIN BETA CHAIN, CILIARY PROTEIN"/>
    <property type="match status" value="1"/>
</dbReference>
<reference evidence="2 3" key="1">
    <citation type="journal article" date="2023" name="Hortic Res">
        <title>Pangenome of water caltrop reveals structural variations and asymmetric subgenome divergence after allopolyploidization.</title>
        <authorList>
            <person name="Zhang X."/>
            <person name="Chen Y."/>
            <person name="Wang L."/>
            <person name="Yuan Y."/>
            <person name="Fang M."/>
            <person name="Shi L."/>
            <person name="Lu R."/>
            <person name="Comes H.P."/>
            <person name="Ma Y."/>
            <person name="Chen Y."/>
            <person name="Huang G."/>
            <person name="Zhou Y."/>
            <person name="Zheng Z."/>
            <person name="Qiu Y."/>
        </authorList>
    </citation>
    <scope>NUCLEOTIDE SEQUENCE [LARGE SCALE GENOMIC DNA]</scope>
    <source>
        <strain evidence="2">F231</strain>
    </source>
</reference>
<dbReference type="PANTHER" id="PTHR36759">
    <property type="entry name" value="DYNEIN BETA CHAIN, CILIARY PROTEIN"/>
    <property type="match status" value="1"/>
</dbReference>
<keyword evidence="3" id="KW-1185">Reference proteome</keyword>
<dbReference type="AlphaFoldDB" id="A0AAN7M1Z9"/>
<feature type="region of interest" description="Disordered" evidence="1">
    <location>
        <begin position="27"/>
        <end position="57"/>
    </location>
</feature>
<comment type="caution">
    <text evidence="2">The sequence shown here is derived from an EMBL/GenBank/DDBJ whole genome shotgun (WGS) entry which is preliminary data.</text>
</comment>
<organism evidence="2 3">
    <name type="scientific">Trapa natans</name>
    <name type="common">Water chestnut</name>
    <dbReference type="NCBI Taxonomy" id="22666"/>
    <lineage>
        <taxon>Eukaryota</taxon>
        <taxon>Viridiplantae</taxon>
        <taxon>Streptophyta</taxon>
        <taxon>Embryophyta</taxon>
        <taxon>Tracheophyta</taxon>
        <taxon>Spermatophyta</taxon>
        <taxon>Magnoliopsida</taxon>
        <taxon>eudicotyledons</taxon>
        <taxon>Gunneridae</taxon>
        <taxon>Pentapetalae</taxon>
        <taxon>rosids</taxon>
        <taxon>malvids</taxon>
        <taxon>Myrtales</taxon>
        <taxon>Lythraceae</taxon>
        <taxon>Trapa</taxon>
    </lineage>
</organism>
<evidence type="ECO:0000313" key="3">
    <source>
        <dbReference type="Proteomes" id="UP001346149"/>
    </source>
</evidence>
<protein>
    <submittedName>
        <fullName evidence="2">Uncharacterized protein</fullName>
    </submittedName>
</protein>
<gene>
    <name evidence="2" type="ORF">SAY86_028285</name>
</gene>
<sequence length="118" mass="13091">MPKVNAANVLDQRDPQYDAMLSQMVGRTRSKPAGTPEMGNVHTRLGSGSFEQQPSPAGTLNAAQLRHVILLHQGKAEDHKGPMDVHQIAKKFRVDVAEIERILRYVSLPPENQKGEKE</sequence>